<dbReference type="EMBL" id="JAAWVT010000013">
    <property type="protein sequence ID" value="NKG22617.1"/>
    <property type="molecule type" value="Genomic_DNA"/>
</dbReference>
<evidence type="ECO:0000313" key="6">
    <source>
        <dbReference type="Proteomes" id="UP000746595"/>
    </source>
</evidence>
<keyword evidence="6" id="KW-1185">Reference proteome</keyword>
<sequence length="189" mass="20911">MKKLSLHTTRLELVPPCSDDVEAIRSACQDPEIQHWVPIPVPYRYEDALEYATVHTEQTWEAGTEFTWTIRSSSQLAGVVGLYRVANSSADLGFWMDPAFRGRGFLTEACREVLDFAFGPAPQGLGLARVGWNAYAGNIGSARIAQKLGFHFEGTARLGAALRGELRDDWAAGLLSTDDRNAQKWPILD</sequence>
<evidence type="ECO:0000256" key="2">
    <source>
        <dbReference type="ARBA" id="ARBA00023315"/>
    </source>
</evidence>
<feature type="domain" description="N-acetyltransferase" evidence="4">
    <location>
        <begin position="22"/>
        <end position="169"/>
    </location>
</feature>
<evidence type="ECO:0000313" key="5">
    <source>
        <dbReference type="EMBL" id="NKG22617.1"/>
    </source>
</evidence>
<dbReference type="InterPro" id="IPR016181">
    <property type="entry name" value="Acyl_CoA_acyltransferase"/>
</dbReference>
<proteinExistence type="inferred from homology"/>
<evidence type="ECO:0000256" key="1">
    <source>
        <dbReference type="ARBA" id="ARBA00022679"/>
    </source>
</evidence>
<dbReference type="Proteomes" id="UP000746595">
    <property type="component" value="Unassembled WGS sequence"/>
</dbReference>
<dbReference type="InterPro" id="IPR051531">
    <property type="entry name" value="N-acetyltransferase"/>
</dbReference>
<keyword evidence="2" id="KW-0012">Acyltransferase</keyword>
<dbReference type="Pfam" id="PF13302">
    <property type="entry name" value="Acetyltransf_3"/>
    <property type="match status" value="1"/>
</dbReference>
<evidence type="ECO:0000259" key="4">
    <source>
        <dbReference type="PROSITE" id="PS51186"/>
    </source>
</evidence>
<dbReference type="RefSeq" id="WP_168153369.1">
    <property type="nucleotide sequence ID" value="NZ_JAAWVT010000013.1"/>
</dbReference>
<dbReference type="InterPro" id="IPR000182">
    <property type="entry name" value="GNAT_dom"/>
</dbReference>
<dbReference type="PROSITE" id="PS51186">
    <property type="entry name" value="GNAT"/>
    <property type="match status" value="1"/>
</dbReference>
<accession>A0ABX1G8P3</accession>
<dbReference type="Gene3D" id="3.40.630.30">
    <property type="match status" value="1"/>
</dbReference>
<protein>
    <submittedName>
        <fullName evidence="5">GNAT family N-acetyltransferase</fullName>
    </submittedName>
</protein>
<dbReference type="PANTHER" id="PTHR43792">
    <property type="entry name" value="GNAT FAMILY, PUTATIVE (AFU_ORTHOLOGUE AFUA_3G00765)-RELATED-RELATED"/>
    <property type="match status" value="1"/>
</dbReference>
<comment type="caution">
    <text evidence="5">The sequence shown here is derived from an EMBL/GenBank/DDBJ whole genome shotgun (WGS) entry which is preliminary data.</text>
</comment>
<evidence type="ECO:0000256" key="3">
    <source>
        <dbReference type="ARBA" id="ARBA00038502"/>
    </source>
</evidence>
<gene>
    <name evidence="5" type="ORF">HED64_18110</name>
</gene>
<dbReference type="SUPFAM" id="SSF55729">
    <property type="entry name" value="Acyl-CoA N-acyltransferases (Nat)"/>
    <property type="match status" value="1"/>
</dbReference>
<organism evidence="5 6">
    <name type="scientific">Paeniglutamicibacter terrestris</name>
    <dbReference type="NCBI Taxonomy" id="2723403"/>
    <lineage>
        <taxon>Bacteria</taxon>
        <taxon>Bacillati</taxon>
        <taxon>Actinomycetota</taxon>
        <taxon>Actinomycetes</taxon>
        <taxon>Micrococcales</taxon>
        <taxon>Micrococcaceae</taxon>
        <taxon>Paeniglutamicibacter</taxon>
    </lineage>
</organism>
<comment type="similarity">
    <text evidence="3">Belongs to the acetyltransferase family. RimJ subfamily.</text>
</comment>
<keyword evidence="1" id="KW-0808">Transferase</keyword>
<name>A0ABX1G8P3_9MICC</name>
<reference evidence="5 6" key="1">
    <citation type="submission" date="2020-04" db="EMBL/GenBank/DDBJ databases">
        <title>Paeniglutamicibacter sp. ANT13_2, a novel actinomycete isolated from sediment in Antarctica.</title>
        <authorList>
            <person name="Sakdapetsiri C."/>
            <person name="Pinyakong O."/>
        </authorList>
    </citation>
    <scope>NUCLEOTIDE SEQUENCE [LARGE SCALE GENOMIC DNA]</scope>
    <source>
        <strain evidence="5 6">ANT13_2</strain>
    </source>
</reference>
<dbReference type="PANTHER" id="PTHR43792:SF8">
    <property type="entry name" value="[RIBOSOMAL PROTEIN US5]-ALANINE N-ACETYLTRANSFERASE"/>
    <property type="match status" value="1"/>
</dbReference>